<dbReference type="GO" id="GO:0005783">
    <property type="term" value="C:endoplasmic reticulum"/>
    <property type="evidence" value="ECO:0007669"/>
    <property type="project" value="TreeGrafter"/>
</dbReference>
<feature type="region of interest" description="Disordered" evidence="15">
    <location>
        <begin position="639"/>
        <end position="677"/>
    </location>
</feature>
<dbReference type="GO" id="GO:0005509">
    <property type="term" value="F:calcium ion binding"/>
    <property type="evidence" value="ECO:0007669"/>
    <property type="project" value="TreeGrafter"/>
</dbReference>
<feature type="coiled-coil region" evidence="14">
    <location>
        <begin position="371"/>
        <end position="398"/>
    </location>
</feature>
<dbReference type="Gene3D" id="1.20.5.340">
    <property type="match status" value="1"/>
</dbReference>
<dbReference type="GO" id="GO:0002115">
    <property type="term" value="P:store-operated calcium entry"/>
    <property type="evidence" value="ECO:0007669"/>
    <property type="project" value="TreeGrafter"/>
</dbReference>
<evidence type="ECO:0000256" key="12">
    <source>
        <dbReference type="ARBA" id="ARBA00023180"/>
    </source>
</evidence>
<evidence type="ECO:0000256" key="11">
    <source>
        <dbReference type="ARBA" id="ARBA00023136"/>
    </source>
</evidence>
<dbReference type="Pfam" id="PF16533">
    <property type="entry name" value="SOAR"/>
    <property type="match status" value="1"/>
</dbReference>
<keyword evidence="12" id="KW-0325">Glycoprotein</keyword>
<dbReference type="SMART" id="SM00454">
    <property type="entry name" value="SAM"/>
    <property type="match status" value="1"/>
</dbReference>
<dbReference type="Pfam" id="PF25578">
    <property type="entry name" value="EF-hand_STIM1"/>
    <property type="match status" value="1"/>
</dbReference>
<comment type="caution">
    <text evidence="17">The sequence shown here is derived from an EMBL/GenBank/DDBJ whole genome shotgun (WGS) entry which is preliminary data.</text>
</comment>
<dbReference type="GO" id="GO:0005246">
    <property type="term" value="F:calcium channel regulator activity"/>
    <property type="evidence" value="ECO:0007669"/>
    <property type="project" value="InterPro"/>
</dbReference>
<gene>
    <name evidence="17" type="ORF">LARSCL_LOCUS17377</name>
</gene>
<sequence>MLHTYSYFTSIHLLFIYVMSGKNIVFRHAFLFCLSLFLAGKVDNIEYPKKETDLKSTVAVKSDFKEMKNWDCESLNACDDKLGFDAILTLHQRLDDDADGNIDIVESDEFFRDELNYKSGYERQKRFHRNDKHISVDELWLTWKSSEVHNWTVEETIQWLVSYVDLPQYAGNFKENSVDGTSLPRLAVNNMHFLSNLGIKDPIHKHKISLKAMDVVLFGPPRNHNYFKDAILALSIGLATIGCWFAYSQHKKSQSHLRKTMKDLESLQRAEESLRTLQEELDKAKLEQERATTEKKDLERRLQDEKTIVKLKRQDSSGNLDGSQTKIQKLEQELRDVIEDLRCAERALHAKNWLPSPALQHWLQLTHELELQHYNEKKAAAEKQLIAAKEGCEKLRKKRTSFMGAFRVAHSSAINDVDNRILQARSALSEVTKDLQERLSRWKEIEMLCGFSVVNNPGIRQLEAILGTSMSVTTPTSVTPRVARRNSEGNITDDENLSVLETGVSAIQHLVHNSATLFLAPLPSTHLSNFPSFNNCPSRSSPCQDDTFSLYQSGYLSFAQREQSTDDGSITNIPVFCNQRSGYNIHLGSLRSIPSADLKTVASSNAILQRSNAFHYDPADNIFEKRESIQCSRESNLVGSSRPMFTVGESKDSSSQSYESMARLHSQESNQDGSHMS</sequence>
<dbReference type="PANTHER" id="PTHR15136">
    <property type="entry name" value="STROMAL INTERACTION MOLECULE HOMOLOG"/>
    <property type="match status" value="1"/>
</dbReference>
<evidence type="ECO:0000256" key="14">
    <source>
        <dbReference type="SAM" id="Coils"/>
    </source>
</evidence>
<dbReference type="PANTHER" id="PTHR15136:SF5">
    <property type="entry name" value="STROMAL INTERACTION MOLECULE HOMOLOG"/>
    <property type="match status" value="1"/>
</dbReference>
<feature type="domain" description="SAM" evidence="16">
    <location>
        <begin position="151"/>
        <end position="208"/>
    </location>
</feature>
<dbReference type="InterPro" id="IPR001660">
    <property type="entry name" value="SAM"/>
</dbReference>
<organism evidence="17 18">
    <name type="scientific">Larinioides sclopetarius</name>
    <dbReference type="NCBI Taxonomy" id="280406"/>
    <lineage>
        <taxon>Eukaryota</taxon>
        <taxon>Metazoa</taxon>
        <taxon>Ecdysozoa</taxon>
        <taxon>Arthropoda</taxon>
        <taxon>Chelicerata</taxon>
        <taxon>Arachnida</taxon>
        <taxon>Araneae</taxon>
        <taxon>Araneomorphae</taxon>
        <taxon>Entelegynae</taxon>
        <taxon>Araneoidea</taxon>
        <taxon>Araneidae</taxon>
        <taxon>Larinioides</taxon>
    </lineage>
</organism>
<dbReference type="Gene3D" id="1.10.287.3550">
    <property type="match status" value="1"/>
</dbReference>
<keyword evidence="18" id="KW-1185">Reference proteome</keyword>
<evidence type="ECO:0000256" key="1">
    <source>
        <dbReference type="ARBA" id="ARBA00022448"/>
    </source>
</evidence>
<protein>
    <recommendedName>
        <fullName evidence="16">SAM domain-containing protein</fullName>
    </recommendedName>
</protein>
<keyword evidence="10" id="KW-0406">Ion transport</keyword>
<reference evidence="17 18" key="1">
    <citation type="submission" date="2024-04" db="EMBL/GenBank/DDBJ databases">
        <authorList>
            <person name="Rising A."/>
            <person name="Reimegard J."/>
            <person name="Sonavane S."/>
            <person name="Akerstrom W."/>
            <person name="Nylinder S."/>
            <person name="Hedman E."/>
            <person name="Kallberg Y."/>
        </authorList>
    </citation>
    <scope>NUCLEOTIDE SEQUENCE [LARGE SCALE GENOMIC DNA]</scope>
</reference>
<dbReference type="InterPro" id="IPR037608">
    <property type="entry name" value="STIM1/2"/>
</dbReference>
<dbReference type="InterPro" id="IPR013761">
    <property type="entry name" value="SAM/pointed_sf"/>
</dbReference>
<dbReference type="Gene3D" id="1.10.150.50">
    <property type="entry name" value="Transcription Factor, Ets-1"/>
    <property type="match status" value="1"/>
</dbReference>
<dbReference type="InterPro" id="IPR032393">
    <property type="entry name" value="SOAR_STIM1/2"/>
</dbReference>
<feature type="coiled-coil region" evidence="14">
    <location>
        <begin position="264"/>
        <end position="347"/>
    </location>
</feature>
<dbReference type="CDD" id="cd11722">
    <property type="entry name" value="SOAR"/>
    <property type="match status" value="1"/>
</dbReference>
<evidence type="ECO:0000256" key="13">
    <source>
        <dbReference type="ARBA" id="ARBA00046288"/>
    </source>
</evidence>
<evidence type="ECO:0000256" key="9">
    <source>
        <dbReference type="ARBA" id="ARBA00023054"/>
    </source>
</evidence>
<evidence type="ECO:0000256" key="6">
    <source>
        <dbReference type="ARBA" id="ARBA00022729"/>
    </source>
</evidence>
<keyword evidence="5" id="KW-0479">Metal-binding</keyword>
<accession>A0AAV2B934</accession>
<dbReference type="Proteomes" id="UP001497382">
    <property type="component" value="Unassembled WGS sequence"/>
</dbReference>
<keyword evidence="8" id="KW-1133">Transmembrane helix</keyword>
<dbReference type="FunFam" id="1.10.150.50:FF:000009">
    <property type="entry name" value="Stromal interaction molecule 1"/>
    <property type="match status" value="1"/>
</dbReference>
<evidence type="ECO:0000256" key="15">
    <source>
        <dbReference type="SAM" id="MobiDB-lite"/>
    </source>
</evidence>
<evidence type="ECO:0000256" key="4">
    <source>
        <dbReference type="ARBA" id="ARBA00022692"/>
    </source>
</evidence>
<evidence type="ECO:0000313" key="17">
    <source>
        <dbReference type="EMBL" id="CAL1291949.1"/>
    </source>
</evidence>
<evidence type="ECO:0000313" key="18">
    <source>
        <dbReference type="Proteomes" id="UP001497382"/>
    </source>
</evidence>
<dbReference type="Gene3D" id="1.10.238.180">
    <property type="match status" value="1"/>
</dbReference>
<dbReference type="CDD" id="cd09504">
    <property type="entry name" value="SAM_STIM-1_2-like"/>
    <property type="match status" value="1"/>
</dbReference>
<keyword evidence="11" id="KW-0472">Membrane</keyword>
<dbReference type="GO" id="GO:0006874">
    <property type="term" value="P:intracellular calcium ion homeostasis"/>
    <property type="evidence" value="ECO:0007669"/>
    <property type="project" value="TreeGrafter"/>
</dbReference>
<evidence type="ECO:0000256" key="5">
    <source>
        <dbReference type="ARBA" id="ARBA00022723"/>
    </source>
</evidence>
<dbReference type="Pfam" id="PF07647">
    <property type="entry name" value="SAM_2"/>
    <property type="match status" value="1"/>
</dbReference>
<dbReference type="PROSITE" id="PS50105">
    <property type="entry name" value="SAM_DOMAIN"/>
    <property type="match status" value="1"/>
</dbReference>
<dbReference type="FunFam" id="1.10.287.3550:FF:000002">
    <property type="entry name" value="Stromal interaction molecule homolog"/>
    <property type="match status" value="1"/>
</dbReference>
<feature type="compositionally biased region" description="Polar residues" evidence="15">
    <location>
        <begin position="667"/>
        <end position="677"/>
    </location>
</feature>
<evidence type="ECO:0000256" key="2">
    <source>
        <dbReference type="ARBA" id="ARBA00022553"/>
    </source>
</evidence>
<comment type="subcellular location">
    <subcellularLocation>
        <location evidence="13">Endomembrane system</location>
        <topology evidence="13">Single-pass type I membrane protein</topology>
    </subcellularLocation>
</comment>
<keyword evidence="3" id="KW-0109">Calcium transport</keyword>
<evidence type="ECO:0000259" key="16">
    <source>
        <dbReference type="PROSITE" id="PS50105"/>
    </source>
</evidence>
<evidence type="ECO:0000256" key="10">
    <source>
        <dbReference type="ARBA" id="ARBA00023065"/>
    </source>
</evidence>
<keyword evidence="6" id="KW-0732">Signal</keyword>
<dbReference type="EMBL" id="CAXIEN010000296">
    <property type="protein sequence ID" value="CAL1291949.1"/>
    <property type="molecule type" value="Genomic_DNA"/>
</dbReference>
<dbReference type="GO" id="GO:0005886">
    <property type="term" value="C:plasma membrane"/>
    <property type="evidence" value="ECO:0007669"/>
    <property type="project" value="TreeGrafter"/>
</dbReference>
<evidence type="ECO:0000256" key="7">
    <source>
        <dbReference type="ARBA" id="ARBA00022837"/>
    </source>
</evidence>
<dbReference type="FunFam" id="1.10.238.180:FF:000001">
    <property type="entry name" value="Stromal interaction molecule 1"/>
    <property type="match status" value="1"/>
</dbReference>
<keyword evidence="9 14" id="KW-0175">Coiled coil</keyword>
<evidence type="ECO:0000256" key="3">
    <source>
        <dbReference type="ARBA" id="ARBA00022568"/>
    </source>
</evidence>
<keyword evidence="4" id="KW-0812">Transmembrane</keyword>
<evidence type="ECO:0000256" key="8">
    <source>
        <dbReference type="ARBA" id="ARBA00022989"/>
    </source>
</evidence>
<dbReference type="InterPro" id="IPR057835">
    <property type="entry name" value="EF-hand_STIM1/2"/>
</dbReference>
<dbReference type="GO" id="GO:0051049">
    <property type="term" value="P:regulation of transport"/>
    <property type="evidence" value="ECO:0007669"/>
    <property type="project" value="UniProtKB-ARBA"/>
</dbReference>
<dbReference type="AlphaFoldDB" id="A0AAV2B934"/>
<keyword evidence="2" id="KW-0597">Phosphoprotein</keyword>
<keyword evidence="1" id="KW-0813">Transport</keyword>
<name>A0AAV2B934_9ARAC</name>
<keyword evidence="7" id="KW-0106">Calcium</keyword>
<dbReference type="SUPFAM" id="SSF47769">
    <property type="entry name" value="SAM/Pointed domain"/>
    <property type="match status" value="1"/>
</dbReference>
<proteinExistence type="predicted"/>